<reference evidence="10" key="1">
    <citation type="submission" date="2022-11" db="UniProtKB">
        <authorList>
            <consortium name="WormBaseParasite"/>
        </authorList>
    </citation>
    <scope>IDENTIFICATION</scope>
</reference>
<evidence type="ECO:0000313" key="10">
    <source>
        <dbReference type="WBParaSite" id="PSAMB.scaffold3797size16859.g22604.t1"/>
    </source>
</evidence>
<feature type="transmembrane region" description="Helical" evidence="7">
    <location>
        <begin position="583"/>
        <end position="606"/>
    </location>
</feature>
<dbReference type="EC" id="3.1.3.64" evidence="1"/>
<keyword evidence="7" id="KW-1133">Transmembrane helix</keyword>
<keyword evidence="7" id="KW-0472">Membrane</keyword>
<comment type="catalytic activity">
    <reaction evidence="2">
        <text>a 1,2-diacyl-sn-glycero-3-phospho-(1D-myo-inositol-3-phosphate) + H2O = a 1,2-diacyl-sn-glycero-3-phospho-(1D-myo-inositol) + phosphate</text>
        <dbReference type="Rhea" id="RHEA:12316"/>
        <dbReference type="ChEBI" id="CHEBI:15377"/>
        <dbReference type="ChEBI" id="CHEBI:43474"/>
        <dbReference type="ChEBI" id="CHEBI:57880"/>
        <dbReference type="ChEBI" id="CHEBI:58088"/>
        <dbReference type="EC" id="3.1.3.64"/>
    </reaction>
    <physiologicalReaction direction="left-to-right" evidence="2">
        <dbReference type="Rhea" id="RHEA:12317"/>
    </physiologicalReaction>
</comment>
<comment type="catalytic activity">
    <reaction evidence="3">
        <text>a 1,2-diacyl-sn-glycero-3-phospho-(1D-myo-inositol 4-phosphate) + H2O = a 1,2-diacyl-sn-glycero-3-phospho-(1D-myo-inositol) + phosphate</text>
        <dbReference type="Rhea" id="RHEA:55652"/>
        <dbReference type="ChEBI" id="CHEBI:15377"/>
        <dbReference type="ChEBI" id="CHEBI:43474"/>
        <dbReference type="ChEBI" id="CHEBI:57880"/>
        <dbReference type="ChEBI" id="CHEBI:58178"/>
    </reaction>
    <physiologicalReaction direction="left-to-right" evidence="3">
        <dbReference type="Rhea" id="RHEA:55653"/>
    </physiologicalReaction>
</comment>
<feature type="domain" description="SAC" evidence="8">
    <location>
        <begin position="169"/>
        <end position="512"/>
    </location>
</feature>
<dbReference type="Proteomes" id="UP000887566">
    <property type="component" value="Unplaced"/>
</dbReference>
<sequence>MADERDRQTTNIYDRYELHTTAEKFYLEPQDQDGGPQSHSHMQIDRITGEMRLANSADEPILAQTEKRTIYGIVGIVRLVAGPYLLVITKSRLVGHINGHAIWQIERTDAIPYSRTTLHLVVTKSRLVGHINGHAIWQIERTDAIPYSRTTLHLTEKQVWYNRHFLEMIQLVLATEGFYYSTTYDLTHTLQRLENTTPEFRHMPMHERADERFVWNRHVCAEISMQPELYRYALPIIHGFVGIRRCHLGQHNFQLTIISRRSVYRAGTRFYMRGVNLEGHSANFIETEQIVEYDRPGGVVPAPQHERFLTAFVQTRGSIPLLWSQRPNLRWQPVPMMRPTDDQLAAFVRHMNSQRLIYNGTHVLVSLINQKGREKSIGSELARVVLQASLEGVKYVPFDFHKECRALNWDRLSVLKEQLRPDLLLFGFFGSRVSRSDEGRVQTGFFRTNCMDCLDRTNVVQSLLAKESLGEQLRWLGLIGPNDSLDQFSDFSSVFKHLWADNGDECSKQYAGTGALKADFTRLGRRTYSGAVWDGVNAITRYFRNNFFDGYRQDAIDLFLGNFRVDVDNLPSTLEATIMSLDWHGGVLLCAIVAGAMTLLCVLVAVENAATYALFWMVVFVVLLAVIVLNGEEFVNLPKLKID</sequence>
<evidence type="ECO:0000256" key="3">
    <source>
        <dbReference type="ARBA" id="ARBA00036807"/>
    </source>
</evidence>
<evidence type="ECO:0000256" key="4">
    <source>
        <dbReference type="ARBA" id="ARBA00040795"/>
    </source>
</evidence>
<protein>
    <recommendedName>
        <fullName evidence="4">Phosphatidylinositol-3-phosphatase SAC1</fullName>
        <ecNumber evidence="1">3.1.3.64</ecNumber>
    </recommendedName>
    <alternativeName>
        <fullName evidence="6">Phosphatidylinositol-4-phosphate phosphatase</fullName>
    </alternativeName>
    <alternativeName>
        <fullName evidence="5">Suppressor of actin mutations 1-like protein</fullName>
    </alternativeName>
</protein>
<dbReference type="PANTHER" id="PTHR45662:SF2">
    <property type="entry name" value="PHOSPHATIDYLINOSITOL-3-PHOSPHATASE SAC1"/>
    <property type="match status" value="1"/>
</dbReference>
<dbReference type="AlphaFoldDB" id="A0A914WBS0"/>
<dbReference type="WBParaSite" id="PSAMB.scaffold3797size16859.g22604.t1">
    <property type="protein sequence ID" value="PSAMB.scaffold3797size16859.g22604.t1"/>
    <property type="gene ID" value="PSAMB.scaffold3797size16859.g22604"/>
</dbReference>
<dbReference type="InterPro" id="IPR002013">
    <property type="entry name" value="SAC_dom"/>
</dbReference>
<dbReference type="Pfam" id="PF02383">
    <property type="entry name" value="Syja_N"/>
    <property type="match status" value="2"/>
</dbReference>
<dbReference type="PROSITE" id="PS50275">
    <property type="entry name" value="SAC"/>
    <property type="match status" value="1"/>
</dbReference>
<keyword evidence="7" id="KW-0812">Transmembrane</keyword>
<dbReference type="GO" id="GO:0043812">
    <property type="term" value="F:phosphatidylinositol-4-phosphate phosphatase activity"/>
    <property type="evidence" value="ECO:0007669"/>
    <property type="project" value="TreeGrafter"/>
</dbReference>
<evidence type="ECO:0000256" key="1">
    <source>
        <dbReference type="ARBA" id="ARBA00013038"/>
    </source>
</evidence>
<name>A0A914WBS0_9BILA</name>
<evidence type="ECO:0000256" key="5">
    <source>
        <dbReference type="ARBA" id="ARBA00041396"/>
    </source>
</evidence>
<dbReference type="GO" id="GO:0004438">
    <property type="term" value="F:phosphatidylinositol-3-phosphate phosphatase activity"/>
    <property type="evidence" value="ECO:0007669"/>
    <property type="project" value="UniProtKB-EC"/>
</dbReference>
<evidence type="ECO:0000259" key="8">
    <source>
        <dbReference type="PROSITE" id="PS50275"/>
    </source>
</evidence>
<dbReference type="GO" id="GO:0005783">
    <property type="term" value="C:endoplasmic reticulum"/>
    <property type="evidence" value="ECO:0007669"/>
    <property type="project" value="TreeGrafter"/>
</dbReference>
<dbReference type="GO" id="GO:0046856">
    <property type="term" value="P:phosphatidylinositol dephosphorylation"/>
    <property type="evidence" value="ECO:0007669"/>
    <property type="project" value="TreeGrafter"/>
</dbReference>
<proteinExistence type="predicted"/>
<keyword evidence="9" id="KW-1185">Reference proteome</keyword>
<feature type="transmembrane region" description="Helical" evidence="7">
    <location>
        <begin position="613"/>
        <end position="631"/>
    </location>
</feature>
<evidence type="ECO:0000256" key="7">
    <source>
        <dbReference type="SAM" id="Phobius"/>
    </source>
</evidence>
<organism evidence="9 10">
    <name type="scientific">Plectus sambesii</name>
    <dbReference type="NCBI Taxonomy" id="2011161"/>
    <lineage>
        <taxon>Eukaryota</taxon>
        <taxon>Metazoa</taxon>
        <taxon>Ecdysozoa</taxon>
        <taxon>Nematoda</taxon>
        <taxon>Chromadorea</taxon>
        <taxon>Plectida</taxon>
        <taxon>Plectina</taxon>
        <taxon>Plectoidea</taxon>
        <taxon>Plectidae</taxon>
        <taxon>Plectus</taxon>
    </lineage>
</organism>
<evidence type="ECO:0000313" key="9">
    <source>
        <dbReference type="Proteomes" id="UP000887566"/>
    </source>
</evidence>
<dbReference type="PANTHER" id="PTHR45662">
    <property type="entry name" value="PHOSPHATIDYLINOSITIDE PHOSPHATASE SAC1"/>
    <property type="match status" value="1"/>
</dbReference>
<evidence type="ECO:0000256" key="6">
    <source>
        <dbReference type="ARBA" id="ARBA00041911"/>
    </source>
</evidence>
<accession>A0A914WBS0</accession>
<evidence type="ECO:0000256" key="2">
    <source>
        <dbReference type="ARBA" id="ARBA00036631"/>
    </source>
</evidence>